<evidence type="ECO:0000256" key="1">
    <source>
        <dbReference type="ARBA" id="ARBA00011079"/>
    </source>
</evidence>
<evidence type="ECO:0000256" key="3">
    <source>
        <dbReference type="ARBA" id="ARBA00022729"/>
    </source>
</evidence>
<accession>A0ABD6EXC7</accession>
<keyword evidence="5" id="KW-0325">Glycoprotein</keyword>
<dbReference type="AlphaFoldDB" id="A0ABD6EXC7"/>
<dbReference type="EMBL" id="JBGFUD010010147">
    <property type="protein sequence ID" value="MFH4982809.1"/>
    <property type="molecule type" value="Genomic_DNA"/>
</dbReference>
<dbReference type="Gene3D" id="3.40.50.1820">
    <property type="entry name" value="alpha/beta hydrolase"/>
    <property type="match status" value="1"/>
</dbReference>
<dbReference type="InterPro" id="IPR029058">
    <property type="entry name" value="AB_hydrolase_fold"/>
</dbReference>
<evidence type="ECO:0000256" key="5">
    <source>
        <dbReference type="ARBA" id="ARBA00023180"/>
    </source>
</evidence>
<evidence type="ECO:0000313" key="7">
    <source>
        <dbReference type="Proteomes" id="UP001608902"/>
    </source>
</evidence>
<protein>
    <submittedName>
        <fullName evidence="6">Uncharacterized protein</fullName>
    </submittedName>
</protein>
<evidence type="ECO:0000313" key="6">
    <source>
        <dbReference type="EMBL" id="MFH4982809.1"/>
    </source>
</evidence>
<dbReference type="InterPro" id="IPR008758">
    <property type="entry name" value="Peptidase_S28"/>
</dbReference>
<evidence type="ECO:0000256" key="2">
    <source>
        <dbReference type="ARBA" id="ARBA00022670"/>
    </source>
</evidence>
<dbReference type="PANTHER" id="PTHR11010">
    <property type="entry name" value="PROTEASE S28 PRO-X CARBOXYPEPTIDASE-RELATED"/>
    <property type="match status" value="1"/>
</dbReference>
<organism evidence="6 7">
    <name type="scientific">Gnathostoma spinigerum</name>
    <dbReference type="NCBI Taxonomy" id="75299"/>
    <lineage>
        <taxon>Eukaryota</taxon>
        <taxon>Metazoa</taxon>
        <taxon>Ecdysozoa</taxon>
        <taxon>Nematoda</taxon>
        <taxon>Chromadorea</taxon>
        <taxon>Rhabditida</taxon>
        <taxon>Spirurina</taxon>
        <taxon>Gnathostomatomorpha</taxon>
        <taxon>Gnathostomatoidea</taxon>
        <taxon>Gnathostomatidae</taxon>
        <taxon>Gnathostoma</taxon>
    </lineage>
</organism>
<evidence type="ECO:0000256" key="4">
    <source>
        <dbReference type="ARBA" id="ARBA00022801"/>
    </source>
</evidence>
<keyword evidence="2" id="KW-0645">Protease</keyword>
<keyword evidence="7" id="KW-1185">Reference proteome</keyword>
<reference evidence="6 7" key="1">
    <citation type="submission" date="2024-08" db="EMBL/GenBank/DDBJ databases">
        <title>Gnathostoma spinigerum genome.</title>
        <authorList>
            <person name="Gonzalez-Bertolin B."/>
            <person name="Monzon S."/>
            <person name="Zaballos A."/>
            <person name="Jimenez P."/>
            <person name="Dekumyoy P."/>
            <person name="Varona S."/>
            <person name="Cuesta I."/>
            <person name="Sumanam S."/>
            <person name="Adisakwattana P."/>
            <person name="Gasser R.B."/>
            <person name="Hernandez-Gonzalez A."/>
            <person name="Young N.D."/>
            <person name="Perteguer M.J."/>
        </authorList>
    </citation>
    <scope>NUCLEOTIDE SEQUENCE [LARGE SCALE GENOMIC DNA]</scope>
    <source>
        <strain evidence="6">AL3</strain>
        <tissue evidence="6">Liver</tissue>
    </source>
</reference>
<gene>
    <name evidence="6" type="ORF">AB6A40_009518</name>
</gene>
<dbReference type="GO" id="GO:0006508">
    <property type="term" value="P:proteolysis"/>
    <property type="evidence" value="ECO:0007669"/>
    <property type="project" value="UniProtKB-KW"/>
</dbReference>
<dbReference type="Proteomes" id="UP001608902">
    <property type="component" value="Unassembled WGS sequence"/>
</dbReference>
<dbReference type="Pfam" id="PF05577">
    <property type="entry name" value="Peptidase_S28"/>
    <property type="match status" value="1"/>
</dbReference>
<comment type="caution">
    <text evidence="6">The sequence shown here is derived from an EMBL/GenBank/DDBJ whole genome shotgun (WGS) entry which is preliminary data.</text>
</comment>
<keyword evidence="4" id="KW-0378">Hydrolase</keyword>
<comment type="similarity">
    <text evidence="1">Belongs to the peptidase S28 family.</text>
</comment>
<keyword evidence="3" id="KW-0732">Signal</keyword>
<sequence>MIPLSFYVDLCTDVFSPDVNIKTIVKGVHELYNRTGGSEFFDATNIVFTRGSLDPWRAAIPSRTVPEKHITSIMIEGASHCADMYIPWTYEPHTLKPARRKIEEELRYFTGEEEPEVTTYQTELPEEYTTAGKGAQIAGVNTKLILFSLIAFFMV</sequence>
<dbReference type="PANTHER" id="PTHR11010:SF117">
    <property type="entry name" value="SERINE PROTEASE 16"/>
    <property type="match status" value="1"/>
</dbReference>
<dbReference type="GO" id="GO:0008233">
    <property type="term" value="F:peptidase activity"/>
    <property type="evidence" value="ECO:0007669"/>
    <property type="project" value="UniProtKB-KW"/>
</dbReference>
<name>A0ABD6EXC7_9BILA</name>
<proteinExistence type="inferred from homology"/>